<dbReference type="InterPro" id="IPR003409">
    <property type="entry name" value="MORN"/>
</dbReference>
<accession>A0A833GZ29</accession>
<dbReference type="PANTHER" id="PTHR43215:SF14">
    <property type="entry name" value="RADIAL SPOKE HEAD 1 HOMOLOG"/>
    <property type="match status" value="1"/>
</dbReference>
<feature type="signal peptide" evidence="3">
    <location>
        <begin position="1"/>
        <end position="26"/>
    </location>
</feature>
<proteinExistence type="predicted"/>
<dbReference type="PROSITE" id="PS51257">
    <property type="entry name" value="PROKAR_LIPOPROTEIN"/>
    <property type="match status" value="1"/>
</dbReference>
<feature type="compositionally biased region" description="Polar residues" evidence="2">
    <location>
        <begin position="24"/>
        <end position="35"/>
    </location>
</feature>
<keyword evidence="1" id="KW-0677">Repeat</keyword>
<gene>
    <name evidence="4" type="ORF">F9K24_16860</name>
</gene>
<evidence type="ECO:0000313" key="4">
    <source>
        <dbReference type="EMBL" id="KAB2930334.1"/>
    </source>
</evidence>
<dbReference type="Gene3D" id="2.20.110.10">
    <property type="entry name" value="Histone H3 K4-specific methyltransferase SET7/9 N-terminal domain"/>
    <property type="match status" value="2"/>
</dbReference>
<dbReference type="Proteomes" id="UP000460298">
    <property type="component" value="Unassembled WGS sequence"/>
</dbReference>
<protein>
    <recommendedName>
        <fullName evidence="6">MORN repeat-containing protein</fullName>
    </recommendedName>
</protein>
<feature type="chain" id="PRO_5032748921" description="MORN repeat-containing protein" evidence="3">
    <location>
        <begin position="27"/>
        <end position="202"/>
    </location>
</feature>
<reference evidence="4 5" key="1">
    <citation type="submission" date="2019-10" db="EMBL/GenBank/DDBJ databases">
        <title>Extracellular Electron Transfer in a Candidatus Methanoperedens spp. Enrichment Culture.</title>
        <authorList>
            <person name="Berger S."/>
            <person name="Rangel Shaw D."/>
            <person name="Berben T."/>
            <person name="In 'T Zandt M."/>
            <person name="Frank J."/>
            <person name="Reimann J."/>
            <person name="Jetten M.S.M."/>
            <person name="Welte C.U."/>
        </authorList>
    </citation>
    <scope>NUCLEOTIDE SEQUENCE [LARGE SCALE GENOMIC DNA]</scope>
    <source>
        <strain evidence="4">SB12</strain>
    </source>
</reference>
<comment type="caution">
    <text evidence="4">The sequence shown here is derived from an EMBL/GenBank/DDBJ whole genome shotgun (WGS) entry which is preliminary data.</text>
</comment>
<evidence type="ECO:0000256" key="1">
    <source>
        <dbReference type="ARBA" id="ARBA00022737"/>
    </source>
</evidence>
<evidence type="ECO:0000256" key="3">
    <source>
        <dbReference type="SAM" id="SignalP"/>
    </source>
</evidence>
<dbReference type="SUPFAM" id="SSF82185">
    <property type="entry name" value="Histone H3 K4-specific methyltransferase SET7/9 N-terminal domain"/>
    <property type="match status" value="1"/>
</dbReference>
<evidence type="ECO:0008006" key="6">
    <source>
        <dbReference type="Google" id="ProtNLM"/>
    </source>
</evidence>
<dbReference type="AlphaFoldDB" id="A0A833GZ29"/>
<dbReference type="Pfam" id="PF02493">
    <property type="entry name" value="MORN"/>
    <property type="match status" value="3"/>
</dbReference>
<dbReference type="PANTHER" id="PTHR43215">
    <property type="entry name" value="RADIAL SPOKE HEAD 1 HOMOLOG"/>
    <property type="match status" value="1"/>
</dbReference>
<dbReference type="SMART" id="SM00698">
    <property type="entry name" value="MORN"/>
    <property type="match status" value="3"/>
</dbReference>
<feature type="compositionally biased region" description="Basic and acidic residues" evidence="2">
    <location>
        <begin position="36"/>
        <end position="58"/>
    </location>
</feature>
<evidence type="ECO:0000256" key="2">
    <source>
        <dbReference type="SAM" id="MobiDB-lite"/>
    </source>
</evidence>
<organism evidence="4 5">
    <name type="scientific">Leptonema illini</name>
    <dbReference type="NCBI Taxonomy" id="183"/>
    <lineage>
        <taxon>Bacteria</taxon>
        <taxon>Pseudomonadati</taxon>
        <taxon>Spirochaetota</taxon>
        <taxon>Spirochaetia</taxon>
        <taxon>Leptospirales</taxon>
        <taxon>Leptospiraceae</taxon>
        <taxon>Leptonema</taxon>
    </lineage>
</organism>
<keyword evidence="3" id="KW-0732">Signal</keyword>
<feature type="region of interest" description="Disordered" evidence="2">
    <location>
        <begin position="24"/>
        <end position="66"/>
    </location>
</feature>
<sequence length="202" mass="22068">MRITGYVLVAPLFSAALLIGCQSSQTQDGNGSSETSTERSTDKSGEPTLEKTQKEPQTRKIQGQGCIGGNCDTGTGTFIYESGDRYTGPFEKGQREGTGVMEYANGDRYEGEYHADIRQGNGTYIFRNKDVYAGRFNAGGREGKGAYTFAETGEVFEGEFAEDGQKANGFIKRGDNYYLCKITDSKLFCTTTPVKDPGKLRQ</sequence>
<dbReference type="EMBL" id="WBUI01000021">
    <property type="protein sequence ID" value="KAB2930334.1"/>
    <property type="molecule type" value="Genomic_DNA"/>
</dbReference>
<evidence type="ECO:0000313" key="5">
    <source>
        <dbReference type="Proteomes" id="UP000460298"/>
    </source>
</evidence>
<name>A0A833GZ29_9LEPT</name>
<dbReference type="FunFam" id="2.20.110.10:FF:000002">
    <property type="entry name" value="Phosphatidylinositol 4-phosphate 5-kinase 8"/>
    <property type="match status" value="1"/>
</dbReference>